<proteinExistence type="predicted"/>
<protein>
    <submittedName>
        <fullName evidence="2">Uncharacterized protein</fullName>
    </submittedName>
</protein>
<name>A0A933W9W1_UNCEI</name>
<dbReference type="EMBL" id="JACRIW010000033">
    <property type="protein sequence ID" value="MBI5168749.1"/>
    <property type="molecule type" value="Genomic_DNA"/>
</dbReference>
<evidence type="ECO:0000313" key="3">
    <source>
        <dbReference type="Proteomes" id="UP000696931"/>
    </source>
</evidence>
<organism evidence="2 3">
    <name type="scientific">Eiseniibacteriota bacterium</name>
    <dbReference type="NCBI Taxonomy" id="2212470"/>
    <lineage>
        <taxon>Bacteria</taxon>
        <taxon>Candidatus Eiseniibacteriota</taxon>
    </lineage>
</organism>
<reference evidence="2" key="1">
    <citation type="submission" date="2020-07" db="EMBL/GenBank/DDBJ databases">
        <title>Huge and variable diversity of episymbiotic CPR bacteria and DPANN archaea in groundwater ecosystems.</title>
        <authorList>
            <person name="He C.Y."/>
            <person name="Keren R."/>
            <person name="Whittaker M."/>
            <person name="Farag I.F."/>
            <person name="Doudna J."/>
            <person name="Cate J.H.D."/>
            <person name="Banfield J.F."/>
        </authorList>
    </citation>
    <scope>NUCLEOTIDE SEQUENCE</scope>
    <source>
        <strain evidence="2">NC_groundwater_1813_Pr3_B-0.1um_71_17</strain>
    </source>
</reference>
<evidence type="ECO:0000256" key="1">
    <source>
        <dbReference type="SAM" id="SignalP"/>
    </source>
</evidence>
<gene>
    <name evidence="2" type="ORF">HZA61_04590</name>
</gene>
<dbReference type="Proteomes" id="UP000696931">
    <property type="component" value="Unassembled WGS sequence"/>
</dbReference>
<dbReference type="AlphaFoldDB" id="A0A933W9W1"/>
<feature type="signal peptide" evidence="1">
    <location>
        <begin position="1"/>
        <end position="22"/>
    </location>
</feature>
<comment type="caution">
    <text evidence="2">The sequence shown here is derived from an EMBL/GenBank/DDBJ whole genome shotgun (WGS) entry which is preliminary data.</text>
</comment>
<keyword evidence="1" id="KW-0732">Signal</keyword>
<accession>A0A933W9W1</accession>
<sequence length="259" mass="27853">MKRTLLSLVVVALLATSSLAQAAGLNLAWDDCGAGGHCDKAFACDGNTGAPFTLVASFVPPAGTTRVSGEEVWLEVFSYGGYLPSWWTFRNAGACRQTSLQASIDFPSAGLTRCEDYWSAMGAGGVASYNMQYVGSGDRALLFMIFAVPIETTGPMDASREYYSCLVRILRDKTTGAGACAGCTTPMAMRLDKVSLTQPAGVGDFRITNPVTLSPSYDSRIATWQHGSYRYPNSLQYWSCPAAVPVHRSTWGSIKAQYR</sequence>
<feature type="chain" id="PRO_5037508006" evidence="1">
    <location>
        <begin position="23"/>
        <end position="259"/>
    </location>
</feature>
<evidence type="ECO:0000313" key="2">
    <source>
        <dbReference type="EMBL" id="MBI5168749.1"/>
    </source>
</evidence>